<evidence type="ECO:0000256" key="1">
    <source>
        <dbReference type="ARBA" id="ARBA00004170"/>
    </source>
</evidence>
<evidence type="ECO:0000256" key="6">
    <source>
        <dbReference type="SAM" id="MobiDB-lite"/>
    </source>
</evidence>
<proteinExistence type="inferred from homology"/>
<feature type="region of interest" description="Disordered" evidence="6">
    <location>
        <begin position="1"/>
        <end position="20"/>
    </location>
</feature>
<feature type="domain" description="PPM-type phosphatase" evidence="7">
    <location>
        <begin position="7"/>
        <end position="447"/>
    </location>
</feature>
<dbReference type="EMBL" id="HBIN01005390">
    <property type="protein sequence ID" value="CAE0433561.1"/>
    <property type="molecule type" value="Transcribed_RNA"/>
</dbReference>
<keyword evidence="3 5" id="KW-0378">Hydrolase</keyword>
<sequence>MTYAAAGCTGSSKRRGRRGRNEDAFEISRMTIGDDNAALFLGVFDGHGGCGASQYVAERMRDEFERQVEKFENIEDALEESFLAVDRDLYIEVNQLAEQYRPFKRERCMCTFYREMPCRCMQAERTAHEGSTGTVVVYSKGKLYAANVGDSEALLTSRSASVKSKYNYPRRSADGIYEDSFFSSDDEDSALFSPFQKALKSIKSFTSNNNPFDEEQKSSSSNNLLKSRTYSTTITIVDTPTCSRDNEDYIRIKSIAEKRVSRKNSHKISGDGIRRGSSPRLNYVALEGAHSLNMTRAFGNFGHKVFHQDSEHFSNGEVTSRFVMNETMSPVIARPHVNAFDLYSDQLFLVVGSDGLWDNLSKSEVNSIVRKHCKGRLAQYRAHLSLQDDNELFFDDSESDQEEAKTPETNPEMLLAHLAEGAATELLTMALVAHKKQDDITVLVVLFTSILSEFV</sequence>
<gene>
    <name evidence="8" type="ORF">ASTO00021_LOCUS3882</name>
</gene>
<dbReference type="CDD" id="cd00143">
    <property type="entry name" value="PP2Cc"/>
    <property type="match status" value="1"/>
</dbReference>
<accession>A0A7S3PEE1</accession>
<dbReference type="SUPFAM" id="SSF81606">
    <property type="entry name" value="PP2C-like"/>
    <property type="match status" value="1"/>
</dbReference>
<dbReference type="PROSITE" id="PS51746">
    <property type="entry name" value="PPM_2"/>
    <property type="match status" value="1"/>
</dbReference>
<dbReference type="GO" id="GO:0016020">
    <property type="term" value="C:membrane"/>
    <property type="evidence" value="ECO:0007669"/>
    <property type="project" value="UniProtKB-SubCell"/>
</dbReference>
<keyword evidence="4 5" id="KW-0904">Protein phosphatase</keyword>
<evidence type="ECO:0000256" key="4">
    <source>
        <dbReference type="ARBA" id="ARBA00022912"/>
    </source>
</evidence>
<dbReference type="PANTHER" id="PTHR47992">
    <property type="entry name" value="PROTEIN PHOSPHATASE"/>
    <property type="match status" value="1"/>
</dbReference>
<dbReference type="InterPro" id="IPR000222">
    <property type="entry name" value="PP2C_BS"/>
</dbReference>
<dbReference type="InterPro" id="IPR036457">
    <property type="entry name" value="PPM-type-like_dom_sf"/>
</dbReference>
<dbReference type="InterPro" id="IPR015655">
    <property type="entry name" value="PP2C"/>
</dbReference>
<dbReference type="SMART" id="SM00332">
    <property type="entry name" value="PP2Cc"/>
    <property type="match status" value="1"/>
</dbReference>
<evidence type="ECO:0000256" key="2">
    <source>
        <dbReference type="ARBA" id="ARBA00022723"/>
    </source>
</evidence>
<dbReference type="InterPro" id="IPR001932">
    <property type="entry name" value="PPM-type_phosphatase-like_dom"/>
</dbReference>
<dbReference type="GO" id="GO:0046872">
    <property type="term" value="F:metal ion binding"/>
    <property type="evidence" value="ECO:0007669"/>
    <property type="project" value="UniProtKB-KW"/>
</dbReference>
<dbReference type="AlphaFoldDB" id="A0A7S3PEE1"/>
<name>A0A7S3PEE1_9STRA</name>
<organism evidence="8">
    <name type="scientific">Aplanochytrium stocchinoi</name>
    <dbReference type="NCBI Taxonomy" id="215587"/>
    <lineage>
        <taxon>Eukaryota</taxon>
        <taxon>Sar</taxon>
        <taxon>Stramenopiles</taxon>
        <taxon>Bigyra</taxon>
        <taxon>Labyrinthulomycetes</taxon>
        <taxon>Thraustochytrida</taxon>
        <taxon>Thraustochytriidae</taxon>
        <taxon>Aplanochytrium</taxon>
    </lineage>
</organism>
<dbReference type="Gene3D" id="3.60.40.10">
    <property type="entry name" value="PPM-type phosphatase domain"/>
    <property type="match status" value="1"/>
</dbReference>
<evidence type="ECO:0000256" key="5">
    <source>
        <dbReference type="RuleBase" id="RU003465"/>
    </source>
</evidence>
<evidence type="ECO:0000256" key="3">
    <source>
        <dbReference type="ARBA" id="ARBA00022801"/>
    </source>
</evidence>
<comment type="subcellular location">
    <subcellularLocation>
        <location evidence="1">Membrane</location>
        <topology evidence="1">Peripheral membrane protein</topology>
    </subcellularLocation>
</comment>
<evidence type="ECO:0000313" key="8">
    <source>
        <dbReference type="EMBL" id="CAE0433561.1"/>
    </source>
</evidence>
<reference evidence="8" key="1">
    <citation type="submission" date="2021-01" db="EMBL/GenBank/DDBJ databases">
        <authorList>
            <person name="Corre E."/>
            <person name="Pelletier E."/>
            <person name="Niang G."/>
            <person name="Scheremetjew M."/>
            <person name="Finn R."/>
            <person name="Kale V."/>
            <person name="Holt S."/>
            <person name="Cochrane G."/>
            <person name="Meng A."/>
            <person name="Brown T."/>
            <person name="Cohen L."/>
        </authorList>
    </citation>
    <scope>NUCLEOTIDE SEQUENCE</scope>
    <source>
        <strain evidence="8">GSBS06</strain>
    </source>
</reference>
<dbReference type="Pfam" id="PF00481">
    <property type="entry name" value="PP2C"/>
    <property type="match status" value="2"/>
</dbReference>
<protein>
    <recommendedName>
        <fullName evidence="7">PPM-type phosphatase domain-containing protein</fullName>
    </recommendedName>
</protein>
<evidence type="ECO:0000259" key="7">
    <source>
        <dbReference type="PROSITE" id="PS51746"/>
    </source>
</evidence>
<dbReference type="GO" id="GO:0004722">
    <property type="term" value="F:protein serine/threonine phosphatase activity"/>
    <property type="evidence" value="ECO:0007669"/>
    <property type="project" value="InterPro"/>
</dbReference>
<dbReference type="PROSITE" id="PS01032">
    <property type="entry name" value="PPM_1"/>
    <property type="match status" value="1"/>
</dbReference>
<keyword evidence="2" id="KW-0479">Metal-binding</keyword>
<comment type="similarity">
    <text evidence="5">Belongs to the PP2C family.</text>
</comment>